<feature type="signal peptide" evidence="6">
    <location>
        <begin position="1"/>
        <end position="18"/>
    </location>
</feature>
<dbReference type="InterPro" id="IPR021109">
    <property type="entry name" value="Peptidase_aspartic_dom_sf"/>
</dbReference>
<dbReference type="CDD" id="cd06097">
    <property type="entry name" value="Aspergillopepsin_like"/>
    <property type="match status" value="1"/>
</dbReference>
<sequence length="410" mass="44742">MSLLFLLSFTALLSGGNSKPLALESLSSKKTFTLEQVAIPRRRTWAAPQAMRQAYMKYGLTPPANVYDAAEAWANGTNQASVPVRPVKGDVEYLINVTVGTHVLSLDMDTGSSDLWVFSTLQPEDQRNNRPVARVYDPKGPGSKARKLEGHSWQIRYGDMSGANGQVYTDRVGVGGIFFENQAVEAATSVSRTFSRDSANDGLLGLAFSRLNTIKPTAQKTWFDNVLPQLAAPVFTSYLKRRAIGAYDFGFIDRSKYQGDITYVPVVGNKGFWTFAPTAYVVGDNAPVTGPINAIADTGTSLWYLPRAVADGYWAQVPGAQFNSLQAGWMFPCNAKLPDMSMIIAGKKITVPGINMNYQTISTSQCYGGIQRDTGMPFSIFGDIFLKGVFVVFESEPGKQPRIGFAQQPS</sequence>
<reference evidence="8" key="1">
    <citation type="journal article" date="2020" name="Stud. Mycol.">
        <title>101 Dothideomycetes genomes: a test case for predicting lifestyles and emergence of pathogens.</title>
        <authorList>
            <person name="Haridas S."/>
            <person name="Albert R."/>
            <person name="Binder M."/>
            <person name="Bloem J."/>
            <person name="Labutti K."/>
            <person name="Salamov A."/>
            <person name="Andreopoulos B."/>
            <person name="Baker S."/>
            <person name="Barry K."/>
            <person name="Bills G."/>
            <person name="Bluhm B."/>
            <person name="Cannon C."/>
            <person name="Castanera R."/>
            <person name="Culley D."/>
            <person name="Daum C."/>
            <person name="Ezra D."/>
            <person name="Gonzalez J."/>
            <person name="Henrissat B."/>
            <person name="Kuo A."/>
            <person name="Liang C."/>
            <person name="Lipzen A."/>
            <person name="Lutzoni F."/>
            <person name="Magnuson J."/>
            <person name="Mondo S."/>
            <person name="Nolan M."/>
            <person name="Ohm R."/>
            <person name="Pangilinan J."/>
            <person name="Park H.-J."/>
            <person name="Ramirez L."/>
            <person name="Alfaro M."/>
            <person name="Sun H."/>
            <person name="Tritt A."/>
            <person name="Yoshinaga Y."/>
            <person name="Zwiers L.-H."/>
            <person name="Turgeon B."/>
            <person name="Goodwin S."/>
            <person name="Spatafora J."/>
            <person name="Crous P."/>
            <person name="Grigoriev I."/>
        </authorList>
    </citation>
    <scope>NUCLEOTIDE SEQUENCE</scope>
    <source>
        <strain evidence="8">CBS 130266</strain>
    </source>
</reference>
<feature type="domain" description="Peptidase A1" evidence="7">
    <location>
        <begin position="93"/>
        <end position="406"/>
    </location>
</feature>
<dbReference type="GO" id="GO:0004190">
    <property type="term" value="F:aspartic-type endopeptidase activity"/>
    <property type="evidence" value="ECO:0007669"/>
    <property type="project" value="UniProtKB-KW"/>
</dbReference>
<evidence type="ECO:0000256" key="3">
    <source>
        <dbReference type="ARBA" id="ARBA00022750"/>
    </source>
</evidence>
<evidence type="ECO:0000256" key="5">
    <source>
        <dbReference type="PIRSR" id="PIRSR601461-1"/>
    </source>
</evidence>
<dbReference type="PANTHER" id="PTHR47966">
    <property type="entry name" value="BETA-SITE APP-CLEAVING ENZYME, ISOFORM A-RELATED"/>
    <property type="match status" value="1"/>
</dbReference>
<protein>
    <submittedName>
        <fullName evidence="8">Aspartyl protease</fullName>
    </submittedName>
</protein>
<feature type="active site" evidence="5">
    <location>
        <position position="297"/>
    </location>
</feature>
<dbReference type="InterPro" id="IPR001461">
    <property type="entry name" value="Aspartic_peptidase_A1"/>
</dbReference>
<evidence type="ECO:0000259" key="7">
    <source>
        <dbReference type="PROSITE" id="PS51767"/>
    </source>
</evidence>
<keyword evidence="6" id="KW-0732">Signal</keyword>
<dbReference type="PANTHER" id="PTHR47966:SF2">
    <property type="entry name" value="ASPERGILLOPEPSIN-1-RELATED"/>
    <property type="match status" value="1"/>
</dbReference>
<dbReference type="EMBL" id="MU007032">
    <property type="protein sequence ID" value="KAF2431415.1"/>
    <property type="molecule type" value="Genomic_DNA"/>
</dbReference>
<comment type="caution">
    <text evidence="8">The sequence shown here is derived from an EMBL/GenBank/DDBJ whole genome shotgun (WGS) entry which is preliminary data.</text>
</comment>
<evidence type="ECO:0000256" key="2">
    <source>
        <dbReference type="ARBA" id="ARBA00022670"/>
    </source>
</evidence>
<organism evidence="8 9">
    <name type="scientific">Tothia fuscella</name>
    <dbReference type="NCBI Taxonomy" id="1048955"/>
    <lineage>
        <taxon>Eukaryota</taxon>
        <taxon>Fungi</taxon>
        <taxon>Dikarya</taxon>
        <taxon>Ascomycota</taxon>
        <taxon>Pezizomycotina</taxon>
        <taxon>Dothideomycetes</taxon>
        <taxon>Pleosporomycetidae</taxon>
        <taxon>Venturiales</taxon>
        <taxon>Cylindrosympodiaceae</taxon>
        <taxon>Tothia</taxon>
    </lineage>
</organism>
<dbReference type="Gene3D" id="2.40.70.10">
    <property type="entry name" value="Acid Proteases"/>
    <property type="match status" value="2"/>
</dbReference>
<name>A0A9P4NTK4_9PEZI</name>
<keyword evidence="9" id="KW-1185">Reference proteome</keyword>
<proteinExistence type="inferred from homology"/>
<dbReference type="OrthoDB" id="2747330at2759"/>
<dbReference type="Proteomes" id="UP000800235">
    <property type="component" value="Unassembled WGS sequence"/>
</dbReference>
<keyword evidence="4" id="KW-0378">Hydrolase</keyword>
<dbReference type="PRINTS" id="PR00792">
    <property type="entry name" value="PEPSIN"/>
</dbReference>
<dbReference type="FunFam" id="2.40.70.10:FF:000026">
    <property type="entry name" value="Endothiapepsin"/>
    <property type="match status" value="1"/>
</dbReference>
<dbReference type="AlphaFoldDB" id="A0A9P4NTK4"/>
<dbReference type="GO" id="GO:0006508">
    <property type="term" value="P:proteolysis"/>
    <property type="evidence" value="ECO:0007669"/>
    <property type="project" value="UniProtKB-KW"/>
</dbReference>
<keyword evidence="3" id="KW-0064">Aspartyl protease</keyword>
<keyword evidence="2 8" id="KW-0645">Protease</keyword>
<evidence type="ECO:0000256" key="1">
    <source>
        <dbReference type="ARBA" id="ARBA00007447"/>
    </source>
</evidence>
<dbReference type="SUPFAM" id="SSF50630">
    <property type="entry name" value="Acid proteases"/>
    <property type="match status" value="1"/>
</dbReference>
<evidence type="ECO:0000313" key="9">
    <source>
        <dbReference type="Proteomes" id="UP000800235"/>
    </source>
</evidence>
<dbReference type="InterPro" id="IPR034163">
    <property type="entry name" value="Aspergillopepsin-like_cat_dom"/>
</dbReference>
<dbReference type="Pfam" id="PF00026">
    <property type="entry name" value="Asp"/>
    <property type="match status" value="1"/>
</dbReference>
<evidence type="ECO:0000256" key="4">
    <source>
        <dbReference type="ARBA" id="ARBA00022801"/>
    </source>
</evidence>
<dbReference type="InterPro" id="IPR033121">
    <property type="entry name" value="PEPTIDASE_A1"/>
</dbReference>
<dbReference type="PROSITE" id="PS51767">
    <property type="entry name" value="PEPTIDASE_A1"/>
    <property type="match status" value="1"/>
</dbReference>
<accession>A0A9P4NTK4</accession>
<evidence type="ECO:0000313" key="8">
    <source>
        <dbReference type="EMBL" id="KAF2431415.1"/>
    </source>
</evidence>
<comment type="similarity">
    <text evidence="1">Belongs to the peptidase A1 family.</text>
</comment>
<evidence type="ECO:0000256" key="6">
    <source>
        <dbReference type="SAM" id="SignalP"/>
    </source>
</evidence>
<gene>
    <name evidence="8" type="ORF">EJ08DRAFT_186946</name>
</gene>
<feature type="active site" evidence="5">
    <location>
        <position position="109"/>
    </location>
</feature>
<feature type="chain" id="PRO_5040155092" evidence="6">
    <location>
        <begin position="19"/>
        <end position="410"/>
    </location>
</feature>